<dbReference type="Proteomes" id="UP000005286">
    <property type="component" value="Unassembled WGS sequence"/>
</dbReference>
<accession>F0GW53</accession>
<reference evidence="1 2" key="1">
    <citation type="submission" date="2011-01" db="EMBL/GenBank/DDBJ databases">
        <authorList>
            <person name="Durkin A.S."/>
            <person name="Madupu R."/>
            <person name="Torralba M."/>
            <person name="Gillis M."/>
            <person name="Methe B."/>
            <person name="Sutton G."/>
            <person name="Nelson K.E."/>
        </authorList>
    </citation>
    <scope>NUCLEOTIDE SEQUENCE [LARGE SCALE GENOMIC DNA]</scope>
    <source>
        <strain evidence="1 2">ACS-065-V-Col13</strain>
    </source>
</reference>
<gene>
    <name evidence="1" type="ORF">HMPREF9290_0421</name>
</gene>
<dbReference type="AlphaFoldDB" id="F0GW53"/>
<dbReference type="PATRIC" id="fig|879305.3.peg.1034"/>
<comment type="caution">
    <text evidence="1">The sequence shown here is derived from an EMBL/GenBank/DDBJ whole genome shotgun (WGS) entry which is preliminary data.</text>
</comment>
<sequence>MTAFALFFISSIKIKPPQFSYRKRGNQKTVSF</sequence>
<protein>
    <submittedName>
        <fullName evidence="1">Uncharacterized protein</fullName>
    </submittedName>
</protein>
<evidence type="ECO:0000313" key="2">
    <source>
        <dbReference type="Proteomes" id="UP000005286"/>
    </source>
</evidence>
<organism evidence="1 2">
    <name type="scientific">Anaerococcus prevotii ACS-065-V-Col13</name>
    <dbReference type="NCBI Taxonomy" id="879305"/>
    <lineage>
        <taxon>Bacteria</taxon>
        <taxon>Bacillati</taxon>
        <taxon>Bacillota</taxon>
        <taxon>Tissierellia</taxon>
        <taxon>Tissierellales</taxon>
        <taxon>Peptoniphilaceae</taxon>
        <taxon>Anaerococcus</taxon>
    </lineage>
</organism>
<evidence type="ECO:0000313" key="1">
    <source>
        <dbReference type="EMBL" id="EGC81930.1"/>
    </source>
</evidence>
<name>F0GW53_9FIRM</name>
<keyword evidence="2" id="KW-1185">Reference proteome</keyword>
<proteinExistence type="predicted"/>
<dbReference type="EMBL" id="AEXM01000026">
    <property type="protein sequence ID" value="EGC81930.1"/>
    <property type="molecule type" value="Genomic_DNA"/>
</dbReference>